<reference evidence="3 4" key="1">
    <citation type="journal article" date="2019" name="Int. J. Syst. Evol. Microbiol.">
        <title>The Global Catalogue of Microorganisms (GCM) 10K type strain sequencing project: providing services to taxonomists for standard genome sequencing and annotation.</title>
        <authorList>
            <consortium name="The Broad Institute Genomics Platform"/>
            <consortium name="The Broad Institute Genome Sequencing Center for Infectious Disease"/>
            <person name="Wu L."/>
            <person name="Ma J."/>
        </authorList>
    </citation>
    <scope>NUCLEOTIDE SEQUENCE [LARGE SCALE GENOMIC DNA]</scope>
    <source>
        <strain evidence="3 4">JCM 15478</strain>
    </source>
</reference>
<keyword evidence="2" id="KW-0408">Iron</keyword>
<dbReference type="PROSITE" id="PS00086">
    <property type="entry name" value="CYTOCHROME_P450"/>
    <property type="match status" value="1"/>
</dbReference>
<dbReference type="InterPro" id="IPR036396">
    <property type="entry name" value="Cyt_P450_sf"/>
</dbReference>
<keyword evidence="2" id="KW-0503">Monooxygenase</keyword>
<dbReference type="CDD" id="cd11029">
    <property type="entry name" value="CYP107-like"/>
    <property type="match status" value="1"/>
</dbReference>
<dbReference type="SUPFAM" id="SSF48264">
    <property type="entry name" value="Cytochrome P450"/>
    <property type="match status" value="1"/>
</dbReference>
<organism evidence="3 4">
    <name type="scientific">Streptomyces albiaxialis</name>
    <dbReference type="NCBI Taxonomy" id="329523"/>
    <lineage>
        <taxon>Bacteria</taxon>
        <taxon>Bacillati</taxon>
        <taxon>Actinomycetota</taxon>
        <taxon>Actinomycetes</taxon>
        <taxon>Kitasatosporales</taxon>
        <taxon>Streptomycetaceae</taxon>
        <taxon>Streptomyces</taxon>
    </lineage>
</organism>
<name>A0ABN2WQB6_9ACTN</name>
<evidence type="ECO:0000313" key="3">
    <source>
        <dbReference type="EMBL" id="GAA2095699.1"/>
    </source>
</evidence>
<keyword evidence="2" id="KW-0349">Heme</keyword>
<keyword evidence="4" id="KW-1185">Reference proteome</keyword>
<keyword evidence="2" id="KW-0479">Metal-binding</keyword>
<dbReference type="PRINTS" id="PR00359">
    <property type="entry name" value="BP450"/>
</dbReference>
<dbReference type="InterPro" id="IPR002397">
    <property type="entry name" value="Cyt_P450_B"/>
</dbReference>
<dbReference type="Proteomes" id="UP001500016">
    <property type="component" value="Unassembled WGS sequence"/>
</dbReference>
<gene>
    <name evidence="3" type="ORF">GCM10009801_64760</name>
</gene>
<dbReference type="PANTHER" id="PTHR46696">
    <property type="entry name" value="P450, PUTATIVE (EUROFUNG)-RELATED"/>
    <property type="match status" value="1"/>
</dbReference>
<sequence>MDQPYAPPYALDATGSDIHAEGAALRARGRAAWVKLPGDVCPVHAWAVTDPVLLKQLLADPRVSKDAARHWPDFADGRITRDWPMLIWVAVRNMFTAYGADHTRLRRLIAPAFTARRTKAMRPRVEAITEALLDDMARVGPDEVVDVRDRFAYQVPIQVICELMGVAESLAPRFRARVNGIFDTTLTAEEAEENGKAMYALLAELAESKRKEPDDDLTSFLIATRDEEHGTALDEQELLDTLLLMISAGHETTVNLLDQALFHLLTRPDQLAHVRAGRATWSDAAEETLRAEPSVPYLPLRYPVEDLDLGDGLVFRRNEPILAAFAAAGRHPSWHGEDADVFDVTRTDKSHLAFGYGTHLCLGMSLARLEAEIALPAFFDRFPQAELAADVPGQEIAKVSSFVSNGHTRLPVRLGRAAH</sequence>
<keyword evidence="2" id="KW-0560">Oxidoreductase</keyword>
<dbReference type="Pfam" id="PF00067">
    <property type="entry name" value="p450"/>
    <property type="match status" value="2"/>
</dbReference>
<proteinExistence type="inferred from homology"/>
<dbReference type="PANTHER" id="PTHR46696:SF1">
    <property type="entry name" value="CYTOCHROME P450 YJIB-RELATED"/>
    <property type="match status" value="1"/>
</dbReference>
<comment type="similarity">
    <text evidence="1 2">Belongs to the cytochrome P450 family.</text>
</comment>
<dbReference type="Gene3D" id="1.10.630.10">
    <property type="entry name" value="Cytochrome P450"/>
    <property type="match status" value="1"/>
</dbReference>
<dbReference type="InterPro" id="IPR001128">
    <property type="entry name" value="Cyt_P450"/>
</dbReference>
<evidence type="ECO:0000256" key="1">
    <source>
        <dbReference type="ARBA" id="ARBA00010617"/>
    </source>
</evidence>
<evidence type="ECO:0000256" key="2">
    <source>
        <dbReference type="RuleBase" id="RU000461"/>
    </source>
</evidence>
<dbReference type="EMBL" id="BAAAPE010000016">
    <property type="protein sequence ID" value="GAA2095699.1"/>
    <property type="molecule type" value="Genomic_DNA"/>
</dbReference>
<dbReference type="RefSeq" id="WP_344533286.1">
    <property type="nucleotide sequence ID" value="NZ_BAAAPE010000016.1"/>
</dbReference>
<comment type="caution">
    <text evidence="3">The sequence shown here is derived from an EMBL/GenBank/DDBJ whole genome shotgun (WGS) entry which is preliminary data.</text>
</comment>
<protein>
    <submittedName>
        <fullName evidence="3">Cytochrome P450</fullName>
    </submittedName>
</protein>
<evidence type="ECO:0000313" key="4">
    <source>
        <dbReference type="Proteomes" id="UP001500016"/>
    </source>
</evidence>
<dbReference type="PRINTS" id="PR00385">
    <property type="entry name" value="P450"/>
</dbReference>
<accession>A0ABN2WQB6</accession>
<dbReference type="InterPro" id="IPR017972">
    <property type="entry name" value="Cyt_P450_CS"/>
</dbReference>